<proteinExistence type="predicted"/>
<dbReference type="RefSeq" id="XP_067716382.1">
    <property type="nucleotide sequence ID" value="XM_067860281.1"/>
</dbReference>
<name>A0AAV4LWE6_BABCB</name>
<sequence length="450" mass="49195">MKRHYTRSALTSRCRRRGVRLLGSRQQRLVRQVVLVKLVGQVLDLLHLPTSGGDQVVHALLEVYLSARVDVLGSLEQKHEHLSQLVVLQVSYLPLQVQGGEQLLVAHEDLLLAERAEMADLVGVPDHVVALVELQRLLVAAVELQQLAGARLVERSGAVDELLLGSGFHVALDDVLELLGLQRELLEPLLLVDELLGVHLGGGRHGPHQGAHAGLLGGGHLLGELLPNLGGLDRVLHDEGGAVVEPLLQLQLQLLLGDVVELHRTVAAGLLQFLGGEALNALPHDEPVLALDLEQVVPELQHNVRTHAEGGYAQQLAHHLQRLQVHLVQLELLLENFGKDQQLVGAQERVHVAVLLVEDALLEVLERLHLGLEGGIQLLLENLVRALLDQLLEKLRKLLLGQQFLLQVVVALGVVGPEGRGEHLGEQPDGHREEELREGHNEEEGEGQQL</sequence>
<feature type="compositionally biased region" description="Basic and acidic residues" evidence="1">
    <location>
        <begin position="420"/>
        <end position="442"/>
    </location>
</feature>
<organism evidence="2 3">
    <name type="scientific">Babesia caballi</name>
    <dbReference type="NCBI Taxonomy" id="5871"/>
    <lineage>
        <taxon>Eukaryota</taxon>
        <taxon>Sar</taxon>
        <taxon>Alveolata</taxon>
        <taxon>Apicomplexa</taxon>
        <taxon>Aconoidasida</taxon>
        <taxon>Piroplasmida</taxon>
        <taxon>Babesiidae</taxon>
        <taxon>Babesia</taxon>
    </lineage>
</organism>
<dbReference type="Proteomes" id="UP001497744">
    <property type="component" value="Unassembled WGS sequence"/>
</dbReference>
<accession>A0AAV4LWE6</accession>
<comment type="caution">
    <text evidence="2">The sequence shown here is derived from an EMBL/GenBank/DDBJ whole genome shotgun (WGS) entry which is preliminary data.</text>
</comment>
<evidence type="ECO:0000313" key="3">
    <source>
        <dbReference type="Proteomes" id="UP001497744"/>
    </source>
</evidence>
<gene>
    <name evidence="2" type="ORF">BcabD6B2_37480</name>
</gene>
<dbReference type="AlphaFoldDB" id="A0AAV4LWE6"/>
<keyword evidence="3" id="KW-1185">Reference proteome</keyword>
<dbReference type="GeneID" id="94195794"/>
<protein>
    <submittedName>
        <fullName evidence="2">ChbG/HpnK family deacetylase</fullName>
    </submittedName>
</protein>
<reference evidence="2 3" key="1">
    <citation type="submission" date="2021-06" db="EMBL/GenBank/DDBJ databases">
        <title>Genome sequence of Babesia caballi.</title>
        <authorList>
            <person name="Yamagishi J."/>
            <person name="Kidaka T."/>
            <person name="Ochi A."/>
        </authorList>
    </citation>
    <scope>NUCLEOTIDE SEQUENCE [LARGE SCALE GENOMIC DNA]</scope>
    <source>
        <strain evidence="2">USDA-D6B2</strain>
    </source>
</reference>
<evidence type="ECO:0000313" key="2">
    <source>
        <dbReference type="EMBL" id="GIX64313.1"/>
    </source>
</evidence>
<feature type="region of interest" description="Disordered" evidence="1">
    <location>
        <begin position="420"/>
        <end position="450"/>
    </location>
</feature>
<dbReference type="EMBL" id="BPLF01000003">
    <property type="protein sequence ID" value="GIX64313.1"/>
    <property type="molecule type" value="Genomic_DNA"/>
</dbReference>
<evidence type="ECO:0000256" key="1">
    <source>
        <dbReference type="SAM" id="MobiDB-lite"/>
    </source>
</evidence>